<dbReference type="Pfam" id="PF08335">
    <property type="entry name" value="GlnD_UR_UTase"/>
    <property type="match status" value="1"/>
</dbReference>
<dbReference type="PANTHER" id="PTHR47320:SF1">
    <property type="entry name" value="BIFUNCTIONAL URIDYLYLTRANSFERASE_URIDYLYL-REMOVING ENZYME"/>
    <property type="match status" value="1"/>
</dbReference>
<proteinExistence type="predicted"/>
<dbReference type="Pfam" id="PF01966">
    <property type="entry name" value="HD"/>
    <property type="match status" value="1"/>
</dbReference>
<dbReference type="InterPro" id="IPR013546">
    <property type="entry name" value="PII_UdlTrfase/GS_AdlTrfase"/>
</dbReference>
<dbReference type="InterPro" id="IPR003607">
    <property type="entry name" value="HD/PDEase_dom"/>
</dbReference>
<keyword evidence="8" id="KW-1185">Reference proteome</keyword>
<dbReference type="GO" id="GO:0008773">
    <property type="term" value="F:[protein-PII] uridylyltransferase activity"/>
    <property type="evidence" value="ECO:0007669"/>
    <property type="project" value="UniProtKB-EC"/>
</dbReference>
<keyword evidence="3" id="KW-0378">Hydrolase</keyword>
<name>A0A553G3W2_9CORY</name>
<evidence type="ECO:0000313" key="7">
    <source>
        <dbReference type="EMBL" id="TRX64170.1"/>
    </source>
</evidence>
<keyword evidence="1 7" id="KW-0808">Transferase</keyword>
<organism evidence="7 8">
    <name type="scientific">Corynebacterium hiratae</name>
    <dbReference type="NCBI Taxonomy" id="3139423"/>
    <lineage>
        <taxon>Bacteria</taxon>
        <taxon>Bacillati</taxon>
        <taxon>Actinomycetota</taxon>
        <taxon>Actinomycetes</taxon>
        <taxon>Mycobacteriales</taxon>
        <taxon>Corynebacteriaceae</taxon>
        <taxon>Corynebacterium</taxon>
    </lineage>
</organism>
<evidence type="ECO:0000259" key="6">
    <source>
        <dbReference type="SMART" id="SM00471"/>
    </source>
</evidence>
<dbReference type="SUPFAM" id="SSF81593">
    <property type="entry name" value="Nucleotidyltransferase substrate binding subunit/domain"/>
    <property type="match status" value="1"/>
</dbReference>
<dbReference type="SUPFAM" id="SSF109604">
    <property type="entry name" value="HD-domain/PDEase-like"/>
    <property type="match status" value="1"/>
</dbReference>
<sequence length="699" mass="76844">MSTAAQLRDDAYASALRLTQSLQLPPGCALAATGSFARRAMTPFSDLDLILLHPDDTELPEDVVSEIWYPIWDAKYRLDYAVRTPREFGAIAGSDPAAGFAQLDLAFVAGDKQLVDSTRAQVYASWRRLLQSNFDAFVDLAITRWRRSGTLATMTHPDIKNGRGGLRDIQFLRALALGNLADAPALEEEQALLLDVRTLLHVTARRHRDVLDPEFAEEIAHELGFADRYDLSAAVVTAAAAVDKAVERALATARGVVARRSHIRSRKPLDIGVVDAGGEIRLARTADLDEPWLLLRVAAAAARSGRTVPSHVWEQLRELPELPERWPAAATDAFFSLLSSPLNTPRLIQEMDAHGLWERLVPEWEHIRGLLPRERTHAHTVDYHSILTVARCAEARTSVARPDLLLLVGLYHDIGKGYGRPHEMVGAEMVARAAAKLGLDLADRSRVQTVVAEHTTLARIVSRTDPSSDEARDELLEAVRYDYLTLALLVVLARADAESTGPGVWNRRLEQGIEAVSGRAFAQLEALRPVRPLVAADRDIGLRHNSEDDSFTVLWRGNYQREAVRPLALIAALGWNILSSRLVRTEEGYAGEFDIRALHGAIDLATVEERLVQSYKSGTYTVLPEFVPGPATAMWSRGVFEVRIDDYPGTLGHVLALLPECEWVSTAAPGATMVLHAVPLGDVPRAALVRNVTQALVNG</sequence>
<dbReference type="NCBIfam" id="NF001265">
    <property type="entry name" value="PRK00227.1"/>
    <property type="match status" value="1"/>
</dbReference>
<accession>A0A553G3W2</accession>
<evidence type="ECO:0000256" key="1">
    <source>
        <dbReference type="ARBA" id="ARBA00022679"/>
    </source>
</evidence>
<dbReference type="InterPro" id="IPR043519">
    <property type="entry name" value="NT_sf"/>
</dbReference>
<dbReference type="Proteomes" id="UP000320443">
    <property type="component" value="Unassembled WGS sequence"/>
</dbReference>
<evidence type="ECO:0000256" key="4">
    <source>
        <dbReference type="ARBA" id="ARBA00022842"/>
    </source>
</evidence>
<dbReference type="SMART" id="SM00471">
    <property type="entry name" value="HDc"/>
    <property type="match status" value="1"/>
</dbReference>
<dbReference type="SUPFAM" id="SSF81301">
    <property type="entry name" value="Nucleotidyltransferase"/>
    <property type="match status" value="1"/>
</dbReference>
<dbReference type="RefSeq" id="WP_144013001.1">
    <property type="nucleotide sequence ID" value="NZ_VKDK01000002.1"/>
</dbReference>
<reference evidence="7 8" key="1">
    <citation type="submission" date="2019-07" db="EMBL/GenBank/DDBJ databases">
        <title>Draft genome of C. aurimucosum strain 2274.</title>
        <authorList>
            <person name="Pacheco L.G.C."/>
            <person name="Aguiar E.R.G.R."/>
            <person name="Santos C.S."/>
            <person name="Rocha D.J.P.G."/>
            <person name="Sant'Anna L.O."/>
            <person name="Mattos-Guaraldi A.L."/>
            <person name="Santos L.S."/>
        </authorList>
    </citation>
    <scope>NUCLEOTIDE SEQUENCE [LARGE SCALE GENOMIC DNA]</scope>
    <source>
        <strain evidence="7 8">2274</strain>
    </source>
</reference>
<evidence type="ECO:0000256" key="5">
    <source>
        <dbReference type="ARBA" id="ARBA00023268"/>
    </source>
</evidence>
<dbReference type="Gene3D" id="1.10.3090.10">
    <property type="entry name" value="cca-adding enzyme, domain 2"/>
    <property type="match status" value="1"/>
</dbReference>
<protein>
    <submittedName>
        <fullName evidence="7">[protein-PII] uridylyltransferase</fullName>
        <ecNumber evidence="7">2.7.7.59</ecNumber>
    </submittedName>
</protein>
<dbReference type="CDD" id="cd00077">
    <property type="entry name" value="HDc"/>
    <property type="match status" value="1"/>
</dbReference>
<dbReference type="AlphaFoldDB" id="A0A553G3W2"/>
<dbReference type="PANTHER" id="PTHR47320">
    <property type="entry name" value="BIFUNCTIONAL URIDYLYLTRANSFERASE/URIDYLYL-REMOVING ENZYME"/>
    <property type="match status" value="1"/>
</dbReference>
<keyword evidence="5" id="KW-0511">Multifunctional enzyme</keyword>
<feature type="domain" description="HD/PDEase" evidence="6">
    <location>
        <begin position="377"/>
        <end position="510"/>
    </location>
</feature>
<keyword evidence="4" id="KW-0460">Magnesium</keyword>
<dbReference type="InterPro" id="IPR006674">
    <property type="entry name" value="HD_domain"/>
</dbReference>
<dbReference type="EC" id="2.7.7.59" evidence="7"/>
<evidence type="ECO:0000313" key="8">
    <source>
        <dbReference type="Proteomes" id="UP000320443"/>
    </source>
</evidence>
<keyword evidence="2 7" id="KW-0548">Nucleotidyltransferase</keyword>
<evidence type="ECO:0000256" key="3">
    <source>
        <dbReference type="ARBA" id="ARBA00022801"/>
    </source>
</evidence>
<comment type="caution">
    <text evidence="7">The sequence shown here is derived from an EMBL/GenBank/DDBJ whole genome shotgun (WGS) entry which is preliminary data.</text>
</comment>
<dbReference type="EMBL" id="VKDK01000002">
    <property type="protein sequence ID" value="TRX64170.1"/>
    <property type="molecule type" value="Genomic_DNA"/>
</dbReference>
<dbReference type="InterPro" id="IPR010043">
    <property type="entry name" value="UTase/UR"/>
</dbReference>
<dbReference type="GO" id="GO:0016787">
    <property type="term" value="F:hydrolase activity"/>
    <property type="evidence" value="ECO:0007669"/>
    <property type="project" value="UniProtKB-KW"/>
</dbReference>
<evidence type="ECO:0000256" key="2">
    <source>
        <dbReference type="ARBA" id="ARBA00022695"/>
    </source>
</evidence>
<gene>
    <name evidence="7" type="ORF">FNY97_02290</name>
</gene>